<keyword evidence="2" id="KW-0238">DNA-binding</keyword>
<dbReference type="RefSeq" id="WP_194700372.1">
    <property type="nucleotide sequence ID" value="NZ_JADKNH010000002.1"/>
</dbReference>
<dbReference type="EMBL" id="JADKNH010000002">
    <property type="protein sequence ID" value="MBF4692128.1"/>
    <property type="molecule type" value="Genomic_DNA"/>
</dbReference>
<evidence type="ECO:0000313" key="6">
    <source>
        <dbReference type="Proteomes" id="UP000614200"/>
    </source>
</evidence>
<evidence type="ECO:0000313" key="5">
    <source>
        <dbReference type="EMBL" id="MBF4692128.1"/>
    </source>
</evidence>
<dbReference type="Gene3D" id="1.10.10.10">
    <property type="entry name" value="Winged helix-like DNA-binding domain superfamily/Winged helix DNA-binding domain"/>
    <property type="match status" value="1"/>
</dbReference>
<accession>A0ABR9ZNT3</accession>
<dbReference type="PRINTS" id="PR00598">
    <property type="entry name" value="HTHMARR"/>
</dbReference>
<name>A0ABR9ZNT3_9FIRM</name>
<evidence type="ECO:0000259" key="4">
    <source>
        <dbReference type="PROSITE" id="PS50995"/>
    </source>
</evidence>
<dbReference type="SMART" id="SM00347">
    <property type="entry name" value="HTH_MARR"/>
    <property type="match status" value="1"/>
</dbReference>
<dbReference type="SUPFAM" id="SSF46785">
    <property type="entry name" value="Winged helix' DNA-binding domain"/>
    <property type="match status" value="1"/>
</dbReference>
<keyword evidence="3" id="KW-0804">Transcription</keyword>
<feature type="domain" description="HTH marR-type" evidence="4">
    <location>
        <begin position="5"/>
        <end position="137"/>
    </location>
</feature>
<dbReference type="PANTHER" id="PTHR42756:SF2">
    <property type="entry name" value="MARR FAMILY REGULATORY PROTEIN"/>
    <property type="match status" value="1"/>
</dbReference>
<dbReference type="InterPro" id="IPR036390">
    <property type="entry name" value="WH_DNA-bd_sf"/>
</dbReference>
<evidence type="ECO:0000256" key="1">
    <source>
        <dbReference type="ARBA" id="ARBA00023015"/>
    </source>
</evidence>
<dbReference type="InterPro" id="IPR000835">
    <property type="entry name" value="HTH_MarR-typ"/>
</dbReference>
<dbReference type="Pfam" id="PF12802">
    <property type="entry name" value="MarR_2"/>
    <property type="match status" value="1"/>
</dbReference>
<gene>
    <name evidence="5" type="ORF">ISU02_03315</name>
</gene>
<keyword evidence="1" id="KW-0805">Transcription regulation</keyword>
<organism evidence="5 6">
    <name type="scientific">Fusibacter ferrireducens</name>
    <dbReference type="NCBI Taxonomy" id="2785058"/>
    <lineage>
        <taxon>Bacteria</taxon>
        <taxon>Bacillati</taxon>
        <taxon>Bacillota</taxon>
        <taxon>Clostridia</taxon>
        <taxon>Eubacteriales</taxon>
        <taxon>Eubacteriales Family XII. Incertae Sedis</taxon>
        <taxon>Fusibacter</taxon>
    </lineage>
</organism>
<dbReference type="PANTHER" id="PTHR42756">
    <property type="entry name" value="TRANSCRIPTIONAL REGULATOR, MARR"/>
    <property type="match status" value="1"/>
</dbReference>
<protein>
    <submittedName>
        <fullName evidence="5">MarR family transcriptional regulator</fullName>
    </submittedName>
</protein>
<dbReference type="InterPro" id="IPR036388">
    <property type="entry name" value="WH-like_DNA-bd_sf"/>
</dbReference>
<sequence length="150" mass="17442">MENKNRKILRNIHTASRSILYIRNISFSKYGLQRGQHTFLTRIVENPGITQEDISLLLRIDRTTTAKAVKKIEAKGLIIRKKSTTDRRAWCLYPTEALMAIYSDIDNEIVTLSEKCTENFSTSEIDMLNDLLEKYMTNVNREWANTKNNI</sequence>
<evidence type="ECO:0000256" key="2">
    <source>
        <dbReference type="ARBA" id="ARBA00023125"/>
    </source>
</evidence>
<proteinExistence type="predicted"/>
<dbReference type="PROSITE" id="PS50995">
    <property type="entry name" value="HTH_MARR_2"/>
    <property type="match status" value="1"/>
</dbReference>
<keyword evidence="6" id="KW-1185">Reference proteome</keyword>
<dbReference type="Proteomes" id="UP000614200">
    <property type="component" value="Unassembled WGS sequence"/>
</dbReference>
<evidence type="ECO:0000256" key="3">
    <source>
        <dbReference type="ARBA" id="ARBA00023163"/>
    </source>
</evidence>
<comment type="caution">
    <text evidence="5">The sequence shown here is derived from an EMBL/GenBank/DDBJ whole genome shotgun (WGS) entry which is preliminary data.</text>
</comment>
<reference evidence="5 6" key="1">
    <citation type="submission" date="2020-11" db="EMBL/GenBank/DDBJ databases">
        <title>Fusibacter basophilias sp. nov.</title>
        <authorList>
            <person name="Qiu D."/>
        </authorList>
    </citation>
    <scope>NUCLEOTIDE SEQUENCE [LARGE SCALE GENOMIC DNA]</scope>
    <source>
        <strain evidence="5 6">Q10-2</strain>
    </source>
</reference>